<proteinExistence type="predicted"/>
<accession>A0A8S5T7S6</accession>
<evidence type="ECO:0000313" key="1">
    <source>
        <dbReference type="EMBL" id="DAF59023.1"/>
    </source>
</evidence>
<name>A0A8S5T7S6_9CAUD</name>
<reference evidence="1" key="1">
    <citation type="journal article" date="2021" name="Proc. Natl. Acad. Sci. U.S.A.">
        <title>A Catalog of Tens of Thousands of Viruses from Human Metagenomes Reveals Hidden Associations with Chronic Diseases.</title>
        <authorList>
            <person name="Tisza M.J."/>
            <person name="Buck C.B."/>
        </authorList>
    </citation>
    <scope>NUCLEOTIDE SEQUENCE</scope>
    <source>
        <strain evidence="1">Cta6i12</strain>
    </source>
</reference>
<dbReference type="EMBL" id="BK032761">
    <property type="protein sequence ID" value="DAF59023.1"/>
    <property type="molecule type" value="Genomic_DNA"/>
</dbReference>
<sequence>MEQDAEKAAEDILQAWAAPCVAFVRELIGKAQSGLSDDEFRAELAAVLDRLPDMDLTDDDLLQETLWDAGAEAYRKGWEINRIEDEI</sequence>
<organism evidence="1">
    <name type="scientific">Myoviridae sp. cta6i12</name>
    <dbReference type="NCBI Taxonomy" id="2827695"/>
    <lineage>
        <taxon>Viruses</taxon>
        <taxon>Duplodnaviria</taxon>
        <taxon>Heunggongvirae</taxon>
        <taxon>Uroviricota</taxon>
        <taxon>Caudoviricetes</taxon>
    </lineage>
</organism>
<protein>
    <submittedName>
        <fullName evidence="1">Uncharacterized protein</fullName>
    </submittedName>
</protein>